<feature type="non-terminal residue" evidence="3">
    <location>
        <position position="1"/>
    </location>
</feature>
<sequence length="242" mass="26007">FEPSASSPPRARASSPSHVPRPATAGPADTAVHSQDPQEDDAEEAAKAAAAAEEKQRRERQPDIEAPPTTDNIPPFAPSPKLESHEVGRPGDPSFQQKRRWSHAAAPGRALLEDATCVGADGSPLAGRGDSVGSFGAQLKEEEEEEYAAYYKGHKPSPLSEIEFMDTRKPINQAWDGGARDDVGGGEGGRGLMVEDTVDAALQRAEKMFQAARERGDPDSPQSRALARMLRERARRGLEILP</sequence>
<feature type="compositionally biased region" description="Basic and acidic residues" evidence="1">
    <location>
        <begin position="52"/>
        <end position="63"/>
    </location>
</feature>
<accession>A0A8B8ZZD2</accession>
<evidence type="ECO:0000256" key="1">
    <source>
        <dbReference type="SAM" id="MobiDB-lite"/>
    </source>
</evidence>
<dbReference type="GeneID" id="120107427"/>
<dbReference type="PANTHER" id="PTHR35985">
    <property type="entry name" value="OS07G0675200 PROTEIN"/>
    <property type="match status" value="1"/>
</dbReference>
<evidence type="ECO:0000313" key="2">
    <source>
        <dbReference type="Proteomes" id="UP000228380"/>
    </source>
</evidence>
<feature type="compositionally biased region" description="Low complexity" evidence="1">
    <location>
        <begin position="1"/>
        <end position="23"/>
    </location>
</feature>
<organism evidence="2 3">
    <name type="scientific">Phoenix dactylifera</name>
    <name type="common">Date palm</name>
    <dbReference type="NCBI Taxonomy" id="42345"/>
    <lineage>
        <taxon>Eukaryota</taxon>
        <taxon>Viridiplantae</taxon>
        <taxon>Streptophyta</taxon>
        <taxon>Embryophyta</taxon>
        <taxon>Tracheophyta</taxon>
        <taxon>Spermatophyta</taxon>
        <taxon>Magnoliopsida</taxon>
        <taxon>Liliopsida</taxon>
        <taxon>Arecaceae</taxon>
        <taxon>Coryphoideae</taxon>
        <taxon>Phoeniceae</taxon>
        <taxon>Phoenix</taxon>
    </lineage>
</organism>
<dbReference type="KEGG" id="pda:120107427"/>
<evidence type="ECO:0000313" key="3">
    <source>
        <dbReference type="RefSeq" id="XP_038976629.1"/>
    </source>
</evidence>
<feature type="region of interest" description="Disordered" evidence="1">
    <location>
        <begin position="1"/>
        <end position="107"/>
    </location>
</feature>
<keyword evidence="2" id="KW-1185">Reference proteome</keyword>
<protein>
    <submittedName>
        <fullName evidence="3">Uncharacterized protein LOC120107427</fullName>
    </submittedName>
</protein>
<dbReference type="Proteomes" id="UP000228380">
    <property type="component" value="Unplaced"/>
</dbReference>
<dbReference type="AlphaFoldDB" id="A0A8B8ZZD2"/>
<feature type="region of interest" description="Disordered" evidence="1">
    <location>
        <begin position="172"/>
        <end position="191"/>
    </location>
</feature>
<name>A0A8B8ZZD2_PHODC</name>
<dbReference type="PANTHER" id="PTHR35985:SF1">
    <property type="entry name" value="OS07G0675200 PROTEIN"/>
    <property type="match status" value="1"/>
</dbReference>
<proteinExistence type="predicted"/>
<dbReference type="RefSeq" id="XP_038976629.1">
    <property type="nucleotide sequence ID" value="XM_039120701.1"/>
</dbReference>
<dbReference type="OrthoDB" id="779250at2759"/>
<reference evidence="3" key="1">
    <citation type="submission" date="2025-08" db="UniProtKB">
        <authorList>
            <consortium name="RefSeq"/>
        </authorList>
    </citation>
    <scope>IDENTIFICATION</scope>
    <source>
        <tissue evidence="3">Young leaves</tissue>
    </source>
</reference>
<gene>
    <name evidence="3" type="primary">LOC120107427</name>
</gene>